<dbReference type="AlphaFoldDB" id="A0A9D0YRN7"/>
<evidence type="ECO:0000313" key="2">
    <source>
        <dbReference type="EMBL" id="HIQ60698.1"/>
    </source>
</evidence>
<accession>A0A9D0YRN7</accession>
<dbReference type="PANTHER" id="PTHR42850">
    <property type="entry name" value="METALLOPHOSPHOESTERASE"/>
    <property type="match status" value="1"/>
</dbReference>
<reference evidence="2" key="1">
    <citation type="submission" date="2020-10" db="EMBL/GenBank/DDBJ databases">
        <authorList>
            <person name="Gilroy R."/>
        </authorList>
    </citation>
    <scope>NUCLEOTIDE SEQUENCE</scope>
    <source>
        <strain evidence="2">ChiGjej2B2-12916</strain>
    </source>
</reference>
<gene>
    <name evidence="2" type="ORF">IAD31_03760</name>
</gene>
<dbReference type="InterPro" id="IPR004843">
    <property type="entry name" value="Calcineurin-like_PHP"/>
</dbReference>
<evidence type="ECO:0000259" key="1">
    <source>
        <dbReference type="Pfam" id="PF00149"/>
    </source>
</evidence>
<comment type="caution">
    <text evidence="2">The sequence shown here is derived from an EMBL/GenBank/DDBJ whole genome shotgun (WGS) entry which is preliminary data.</text>
</comment>
<name>A0A9D0YRN7_9FIRM</name>
<feature type="domain" description="Calcineurin-like phosphoesterase" evidence="1">
    <location>
        <begin position="17"/>
        <end position="206"/>
    </location>
</feature>
<dbReference type="SUPFAM" id="SSF56300">
    <property type="entry name" value="Metallo-dependent phosphatases"/>
    <property type="match status" value="1"/>
</dbReference>
<dbReference type="Proteomes" id="UP000886879">
    <property type="component" value="Unassembled WGS sequence"/>
</dbReference>
<reference evidence="2" key="2">
    <citation type="journal article" date="2021" name="PeerJ">
        <title>Extensive microbial diversity within the chicken gut microbiome revealed by metagenomics and culture.</title>
        <authorList>
            <person name="Gilroy R."/>
            <person name="Ravi A."/>
            <person name="Getino M."/>
            <person name="Pursley I."/>
            <person name="Horton D.L."/>
            <person name="Alikhan N.F."/>
            <person name="Baker D."/>
            <person name="Gharbi K."/>
            <person name="Hall N."/>
            <person name="Watson M."/>
            <person name="Adriaenssens E.M."/>
            <person name="Foster-Nyarko E."/>
            <person name="Jarju S."/>
            <person name="Secka A."/>
            <person name="Antonio M."/>
            <person name="Oren A."/>
            <person name="Chaudhuri R.R."/>
            <person name="La Ragione R."/>
            <person name="Hildebrand F."/>
            <person name="Pallen M.J."/>
        </authorList>
    </citation>
    <scope>NUCLEOTIDE SEQUENCE</scope>
    <source>
        <strain evidence="2">ChiGjej2B2-12916</strain>
    </source>
</reference>
<dbReference type="GO" id="GO:0008803">
    <property type="term" value="F:bis(5'-nucleosyl)-tetraphosphatase (symmetrical) activity"/>
    <property type="evidence" value="ECO:0007669"/>
    <property type="project" value="TreeGrafter"/>
</dbReference>
<organism evidence="2 3">
    <name type="scientific">Candidatus Enterenecus faecium</name>
    <dbReference type="NCBI Taxonomy" id="2840780"/>
    <lineage>
        <taxon>Bacteria</taxon>
        <taxon>Bacillati</taxon>
        <taxon>Bacillota</taxon>
        <taxon>Clostridia</taxon>
        <taxon>Eubacteriales</taxon>
        <taxon>Candidatus Enterenecus</taxon>
    </lineage>
</organism>
<dbReference type="PANTHER" id="PTHR42850:SF4">
    <property type="entry name" value="ZINC-DEPENDENT ENDOPOLYPHOSPHATASE"/>
    <property type="match status" value="1"/>
</dbReference>
<proteinExistence type="predicted"/>
<dbReference type="GO" id="GO:0005737">
    <property type="term" value="C:cytoplasm"/>
    <property type="evidence" value="ECO:0007669"/>
    <property type="project" value="TreeGrafter"/>
</dbReference>
<dbReference type="Gene3D" id="3.60.21.10">
    <property type="match status" value="1"/>
</dbReference>
<dbReference type="InterPro" id="IPR029052">
    <property type="entry name" value="Metallo-depent_PP-like"/>
</dbReference>
<dbReference type="GO" id="GO:0110154">
    <property type="term" value="P:RNA decapping"/>
    <property type="evidence" value="ECO:0007669"/>
    <property type="project" value="TreeGrafter"/>
</dbReference>
<sequence length="371" mass="41882">MNDTAKVIRPHIPPGRRVLAISDIHGNLSFFRGVLEKARFSPADVLILVGDLFEKGEESLNLLRALLELSQTHTVYPLCGNCDHLDLIFLEGRPGIDQALWPVFRTWDRRSLLLQMGAELGLHPRGAEDLPQLRAAILEKMPREVAYLRSMAHILQAGKYIFVHGGIDREEDMESLPAYGCMKNDNFVGQGRKFDHWVVVGHWPVTLYRTDIPVARPWIKADQHIVSIDGGCVLKVDGQLNALVIPDVTREHMDYVAYDGLPVVVALDDQLPSQDSFNIRWSDSVVEVVEEGEDVCLCRHVSTGREMWILRHYLYTRQSDGLTHTEDTTDYELPVHAGDRLALAAQCSRGYLVKKDGVTGWYRGRIQGNEV</sequence>
<protein>
    <submittedName>
        <fullName evidence="2">Metallophosphoesterase</fullName>
    </submittedName>
</protein>
<dbReference type="Pfam" id="PF00149">
    <property type="entry name" value="Metallophos"/>
    <property type="match status" value="1"/>
</dbReference>
<dbReference type="EMBL" id="DVFO01000036">
    <property type="protein sequence ID" value="HIQ60698.1"/>
    <property type="molecule type" value="Genomic_DNA"/>
</dbReference>
<evidence type="ECO:0000313" key="3">
    <source>
        <dbReference type="Proteomes" id="UP000886879"/>
    </source>
</evidence>
<dbReference type="InterPro" id="IPR050126">
    <property type="entry name" value="Ap4A_hydrolase"/>
</dbReference>
<dbReference type="GO" id="GO:0016791">
    <property type="term" value="F:phosphatase activity"/>
    <property type="evidence" value="ECO:0007669"/>
    <property type="project" value="TreeGrafter"/>
</dbReference>